<evidence type="ECO:0000256" key="10">
    <source>
        <dbReference type="SAM" id="MobiDB-lite"/>
    </source>
</evidence>
<dbReference type="PANTHER" id="PTHR23198">
    <property type="entry name" value="NUCLEOPORIN"/>
    <property type="match status" value="1"/>
</dbReference>
<keyword evidence="9" id="KW-0539">Nucleus</keyword>
<keyword evidence="7" id="KW-0811">Translocation</keyword>
<feature type="compositionally biased region" description="Polar residues" evidence="10">
    <location>
        <begin position="1"/>
        <end position="12"/>
    </location>
</feature>
<evidence type="ECO:0000256" key="2">
    <source>
        <dbReference type="ARBA" id="ARBA00008926"/>
    </source>
</evidence>
<dbReference type="Pfam" id="PF12110">
    <property type="entry name" value="Nup96"/>
    <property type="match status" value="2"/>
</dbReference>
<dbReference type="OrthoDB" id="3797628at2759"/>
<dbReference type="GO" id="GO:0051028">
    <property type="term" value="P:mRNA transport"/>
    <property type="evidence" value="ECO:0007669"/>
    <property type="project" value="UniProtKB-KW"/>
</dbReference>
<evidence type="ECO:0000256" key="4">
    <source>
        <dbReference type="ARBA" id="ARBA00022813"/>
    </source>
</evidence>
<feature type="region of interest" description="Disordered" evidence="10">
    <location>
        <begin position="93"/>
        <end position="128"/>
    </location>
</feature>
<dbReference type="GO" id="GO:0008139">
    <property type="term" value="F:nuclear localization sequence binding"/>
    <property type="evidence" value="ECO:0007669"/>
    <property type="project" value="TreeGrafter"/>
</dbReference>
<evidence type="ECO:0000256" key="8">
    <source>
        <dbReference type="ARBA" id="ARBA00023132"/>
    </source>
</evidence>
<dbReference type="GO" id="GO:0044614">
    <property type="term" value="C:nuclear pore cytoplasmic filaments"/>
    <property type="evidence" value="ECO:0007669"/>
    <property type="project" value="TreeGrafter"/>
</dbReference>
<dbReference type="EMBL" id="LXTC01000001">
    <property type="protein sequence ID" value="OBA22869.1"/>
    <property type="molecule type" value="Genomic_DNA"/>
</dbReference>
<evidence type="ECO:0000313" key="13">
    <source>
        <dbReference type="Proteomes" id="UP000092555"/>
    </source>
</evidence>
<evidence type="ECO:0000256" key="3">
    <source>
        <dbReference type="ARBA" id="ARBA00022448"/>
    </source>
</evidence>
<evidence type="ECO:0000256" key="7">
    <source>
        <dbReference type="ARBA" id="ARBA00023010"/>
    </source>
</evidence>
<reference evidence="12 13" key="1">
    <citation type="submission" date="2016-05" db="EMBL/GenBank/DDBJ databases">
        <title>Comparative genomics of biotechnologically important yeasts.</title>
        <authorList>
            <consortium name="DOE Joint Genome Institute"/>
            <person name="Riley R."/>
            <person name="Haridas S."/>
            <person name="Wolfe K.H."/>
            <person name="Lopes M.R."/>
            <person name="Hittinger C.T."/>
            <person name="Goker M."/>
            <person name="Salamov A."/>
            <person name="Wisecaver J."/>
            <person name="Long T.M."/>
            <person name="Aerts A.L."/>
            <person name="Barry K."/>
            <person name="Choi C."/>
            <person name="Clum A."/>
            <person name="Coughlan A.Y."/>
            <person name="Deshpande S."/>
            <person name="Douglass A.P."/>
            <person name="Hanson S.J."/>
            <person name="Klenk H.-P."/>
            <person name="LaButti K."/>
            <person name="Lapidus A."/>
            <person name="Lindquist E."/>
            <person name="Lipzen A."/>
            <person name="Meier-kolthoff J.P."/>
            <person name="Ohm R.A."/>
            <person name="Otillar R.P."/>
            <person name="Pangilinan J."/>
            <person name="Peng Y."/>
            <person name="Rokas A."/>
            <person name="Rosa C.A."/>
            <person name="Scheuner C."/>
            <person name="Sibirny A.A."/>
            <person name="Slot J.C."/>
            <person name="Stielow J.B."/>
            <person name="Sun H."/>
            <person name="Kurtzman C.P."/>
            <person name="Blackwell M."/>
            <person name="Grigoriev I.V."/>
            <person name="Jeffries T.W."/>
        </authorList>
    </citation>
    <scope>NUCLEOTIDE SEQUENCE [LARGE SCALE GENOMIC DNA]</scope>
    <source>
        <strain evidence="12 13">NRRL YB-4993</strain>
    </source>
</reference>
<dbReference type="PROSITE" id="PS51434">
    <property type="entry name" value="NUP_C"/>
    <property type="match status" value="1"/>
</dbReference>
<gene>
    <name evidence="12" type="ORF">METBIDRAFT_35048</name>
</gene>
<comment type="caution">
    <text evidence="12">The sequence shown here is derived from an EMBL/GenBank/DDBJ whole genome shotgun (WGS) entry which is preliminary data.</text>
</comment>
<dbReference type="PANTHER" id="PTHR23198:SF6">
    <property type="entry name" value="NUCLEAR PORE COMPLEX PROTEIN NUP98-NUP96"/>
    <property type="match status" value="1"/>
</dbReference>
<keyword evidence="3" id="KW-0813">Transport</keyword>
<dbReference type="STRING" id="869754.A0A1A0HFE6"/>
<dbReference type="Pfam" id="PF04096">
    <property type="entry name" value="Nucleoporin2"/>
    <property type="match status" value="1"/>
</dbReference>
<accession>A0A1A0HFE6</accession>
<dbReference type="InterPro" id="IPR037665">
    <property type="entry name" value="Nucleoporin_S59-like"/>
</dbReference>
<dbReference type="Gene3D" id="3.30.1610.10">
    <property type="entry name" value="Peptidase S59, nucleoporin"/>
    <property type="match status" value="1"/>
</dbReference>
<protein>
    <recommendedName>
        <fullName evidence="11">Peptidase S59 domain-containing protein</fullName>
    </recommendedName>
</protein>
<evidence type="ECO:0000256" key="6">
    <source>
        <dbReference type="ARBA" id="ARBA00022927"/>
    </source>
</evidence>
<dbReference type="Proteomes" id="UP000092555">
    <property type="component" value="Unassembled WGS sequence"/>
</dbReference>
<dbReference type="InterPro" id="IPR021967">
    <property type="entry name" value="Nup98_C"/>
</dbReference>
<keyword evidence="4" id="KW-0068">Autocatalytic cleavage</keyword>
<dbReference type="GO" id="GO:0000973">
    <property type="term" value="P:post-transcriptional tethering of RNA polymerase II gene DNA at nuclear periphery"/>
    <property type="evidence" value="ECO:0007669"/>
    <property type="project" value="TreeGrafter"/>
</dbReference>
<keyword evidence="8" id="KW-0906">Nuclear pore complex</keyword>
<feature type="compositionally biased region" description="Polar residues" evidence="10">
    <location>
        <begin position="19"/>
        <end position="34"/>
    </location>
</feature>
<dbReference type="GO" id="GO:0006606">
    <property type="term" value="P:protein import into nucleus"/>
    <property type="evidence" value="ECO:0007669"/>
    <property type="project" value="TreeGrafter"/>
</dbReference>
<keyword evidence="13" id="KW-1185">Reference proteome</keyword>
<dbReference type="GO" id="GO:0017056">
    <property type="term" value="F:structural constituent of nuclear pore"/>
    <property type="evidence" value="ECO:0007669"/>
    <property type="project" value="InterPro"/>
</dbReference>
<dbReference type="GO" id="GO:0034398">
    <property type="term" value="P:telomere tethering at nuclear periphery"/>
    <property type="evidence" value="ECO:0007669"/>
    <property type="project" value="TreeGrafter"/>
</dbReference>
<evidence type="ECO:0000259" key="11">
    <source>
        <dbReference type="PROSITE" id="PS51434"/>
    </source>
</evidence>
<keyword evidence="5" id="KW-0509">mRNA transport</keyword>
<dbReference type="Gene3D" id="1.25.40.690">
    <property type="match status" value="1"/>
</dbReference>
<dbReference type="SUPFAM" id="SSF82215">
    <property type="entry name" value="C-terminal autoproteolytic domain of nucleoporin nup98"/>
    <property type="match status" value="1"/>
</dbReference>
<dbReference type="GeneID" id="30029537"/>
<feature type="domain" description="Peptidase S59" evidence="11">
    <location>
        <begin position="476"/>
        <end position="616"/>
    </location>
</feature>
<dbReference type="InterPro" id="IPR036903">
    <property type="entry name" value="Nup98_auto-Pept-S59_dom_sf"/>
</dbReference>
<keyword evidence="6" id="KW-0653">Protein transport</keyword>
<feature type="region of interest" description="Disordered" evidence="10">
    <location>
        <begin position="1"/>
        <end position="34"/>
    </location>
</feature>
<dbReference type="RefSeq" id="XP_018713350.1">
    <property type="nucleotide sequence ID" value="XM_018856561.1"/>
</dbReference>
<feature type="region of interest" description="Disordered" evidence="10">
    <location>
        <begin position="353"/>
        <end position="378"/>
    </location>
</feature>
<evidence type="ECO:0000256" key="5">
    <source>
        <dbReference type="ARBA" id="ARBA00022816"/>
    </source>
</evidence>
<sequence length="1401" mass="152716">MNAGSSWGTSSGFGAHANPSGNFPSSGFTTGPSPANSNSTFHLFGAKSTGTNFGGQSASNTSSAFPASLTGSAAAPGTISSLSGSTIGTGSQSGGLFGNSTGVRASSNQTGGMFGSLNGGNNTPNGQLFGSNNSTGSAQLGGLFANSNTNSTQIGGASIPSKPSLSLFGASQQNPQHNETSANLFGKPSSQMTGGIFGSSNKTFGNLLSNSTGANNNQTSTLFGATNAPLGSFTGNSTVPKTGGLFGGLNTQNTTEITNSVSSGSPYGENLVLKKIARAEQDMPPSLTSFFFEKEHSALGDNNRVAPSSSIKSILKPSIVSRLARTFNIFRSPKNDPSVSNIAKLKGVFSQQNRVDDEPKITTSNTDPRKSAEKPSNFSIDTRNVGDYRKLVIKSTPSKFHLIDTDQVFKTRRKRTAALSPNSRHVNEHDCSDSNLDILRPSKIAKLNKKLGISTVGVSGNGDRLTNENQDQEVLYNGYFCSPTLEDLSVLSLFDLSKVDNFIVGRVGHGQISYSYPVDISNLFERCGHDITIIKRELFGRIIKFSNSTVRVYDDKLYMSPELGRELNVPATITLHAPPKACGIEDHIKRLKNMIGMEFVTYDPITFNWTFTVKHFSVWGLLDDSEAQGDESEELARLRSLKKKQDLKEQEASIVYSRLYQNDSYHNEIKRQRIASDTIGIPGGWDFDTSTRTGALSIKRNVVQNEINQEVNAFKERKFAHALAANASDITNDSDDESNKDIKEGHFPEELSFPREAGNYDYLKRIVNNAPLKAGFSDLVDEKAYEPEINDEAMLDGVDQHTSLATCKNWVLQLEIANNIVSAFATIPAPAGNHQLILNSVNDILFSDIDSSQSMDQRDSALHKNMSDKQLLLECEKTFSLASVPECFQGLLLQSDIQRRENGFPQVQFPGSASFASISKIFGDDPSFEFLKLASIIFDKPHSKSKCLSDLFADSNITKKLESIEKKKEFASWLRAYNIDSPVLSSSSGTDETFKAVCLGDIKSAVDLATKSQDLHLASLLTLLDSNDPTVKGIARSQIESWEEFGESNFIPKTSMKVCKLLAGKLGEFQCTLPNRILIGIHVLYGNPDESIEASFAKLPASVEVCPLSEMLSIYSAWQSGSVNQTGCEIEKSGLSGIVKWVLVQVLSCRESSEDLSIFKNTVGLSLGDELERAKLWKEAIHVYSTMSDESLLKEKIRKVVIDNVAEIIQDKPEHESFLIDVLKIPRTLLHEAYAIFNRRNKDMWECGEALVVAELWSDLHELICDELGPLAVIEEDSAMISRLKAIISCFPEKGGIIPGWNQGAGFFAKYFDIVGANENYSALEDSEIVFLLDNAASLKRTTSLKQAVSFKILAKKIGDLALEHYSGHADLSPKIMALCSGENERNYFKTRISFRRITIE</sequence>
<name>A0A1A0HFE6_9ASCO</name>
<feature type="compositionally biased region" description="Polar residues" evidence="10">
    <location>
        <begin position="119"/>
        <end position="128"/>
    </location>
</feature>
<evidence type="ECO:0000313" key="12">
    <source>
        <dbReference type="EMBL" id="OBA22869.1"/>
    </source>
</evidence>
<dbReference type="GO" id="GO:0003723">
    <property type="term" value="F:RNA binding"/>
    <property type="evidence" value="ECO:0007669"/>
    <property type="project" value="TreeGrafter"/>
</dbReference>
<dbReference type="GO" id="GO:0006405">
    <property type="term" value="P:RNA export from nucleus"/>
    <property type="evidence" value="ECO:0007669"/>
    <property type="project" value="TreeGrafter"/>
</dbReference>
<evidence type="ECO:0000256" key="9">
    <source>
        <dbReference type="ARBA" id="ARBA00023242"/>
    </source>
</evidence>
<proteinExistence type="inferred from homology"/>
<comment type="similarity">
    <text evidence="2">Belongs to the nucleoporin GLFG family.</text>
</comment>
<comment type="subcellular location">
    <subcellularLocation>
        <location evidence="1">Nucleus</location>
        <location evidence="1">Nuclear pore complex</location>
    </subcellularLocation>
</comment>
<evidence type="ECO:0000256" key="1">
    <source>
        <dbReference type="ARBA" id="ARBA00004567"/>
    </source>
</evidence>
<feature type="compositionally biased region" description="Polar residues" evidence="10">
    <location>
        <begin position="98"/>
        <end position="111"/>
    </location>
</feature>
<dbReference type="InterPro" id="IPR007230">
    <property type="entry name" value="Nup98_auto-Pept-S59_dom"/>
</dbReference>
<organism evidence="12 13">
    <name type="scientific">Metschnikowia bicuspidata var. bicuspidata NRRL YB-4993</name>
    <dbReference type="NCBI Taxonomy" id="869754"/>
    <lineage>
        <taxon>Eukaryota</taxon>
        <taxon>Fungi</taxon>
        <taxon>Dikarya</taxon>
        <taxon>Ascomycota</taxon>
        <taxon>Saccharomycotina</taxon>
        <taxon>Pichiomycetes</taxon>
        <taxon>Metschnikowiaceae</taxon>
        <taxon>Metschnikowia</taxon>
    </lineage>
</organism>